<organism evidence="2 3">
    <name type="scientific">Adonisia turfae CCMR0081</name>
    <dbReference type="NCBI Taxonomy" id="2292702"/>
    <lineage>
        <taxon>Bacteria</taxon>
        <taxon>Bacillati</taxon>
        <taxon>Cyanobacteriota</taxon>
        <taxon>Adonisia</taxon>
        <taxon>Adonisia turfae</taxon>
    </lineage>
</organism>
<evidence type="ECO:0000313" key="2">
    <source>
        <dbReference type="EMBL" id="NEZ56270.1"/>
    </source>
</evidence>
<keyword evidence="1" id="KW-0472">Membrane</keyword>
<keyword evidence="1" id="KW-1133">Transmembrane helix</keyword>
<proteinExistence type="predicted"/>
<dbReference type="AlphaFoldDB" id="A0A6M0RK74"/>
<protein>
    <submittedName>
        <fullName evidence="2">Uncharacterized protein</fullName>
    </submittedName>
</protein>
<comment type="caution">
    <text evidence="2">The sequence shown here is derived from an EMBL/GenBank/DDBJ whole genome shotgun (WGS) entry which is preliminary data.</text>
</comment>
<dbReference type="RefSeq" id="WP_163698269.1">
    <property type="nucleotide sequence ID" value="NZ_QXHD01000004.1"/>
</dbReference>
<feature type="transmembrane region" description="Helical" evidence="1">
    <location>
        <begin position="111"/>
        <end position="134"/>
    </location>
</feature>
<keyword evidence="1" id="KW-0812">Transmembrane</keyword>
<sequence length="165" mass="17938">MTQVSDPAKLHEVELSQRILEMARAGVYRESLFDTFNGVASKRQVRAAIATAKQFGLRSNPALRDTDLGTYYHIDSKQYDSFQTLLESAISPVSTDDVATRLRKLTEAVQILVRVSGGVAIALLISGSLCVLNGKLTLAATIWSASLAVSLVWMLQKLLVGSLLD</sequence>
<name>A0A6M0RK74_9CYAN</name>
<dbReference type="EMBL" id="QXHD01000004">
    <property type="protein sequence ID" value="NEZ56270.1"/>
    <property type="molecule type" value="Genomic_DNA"/>
</dbReference>
<dbReference type="Proteomes" id="UP000481033">
    <property type="component" value="Unassembled WGS sequence"/>
</dbReference>
<evidence type="ECO:0000313" key="3">
    <source>
        <dbReference type="Proteomes" id="UP000481033"/>
    </source>
</evidence>
<keyword evidence="3" id="KW-1185">Reference proteome</keyword>
<evidence type="ECO:0000256" key="1">
    <source>
        <dbReference type="SAM" id="Phobius"/>
    </source>
</evidence>
<feature type="transmembrane region" description="Helical" evidence="1">
    <location>
        <begin position="140"/>
        <end position="160"/>
    </location>
</feature>
<reference evidence="2 3" key="1">
    <citation type="journal article" date="2020" name="Microb. Ecol.">
        <title>Ecogenomics of the Marine Benthic Filamentous Cyanobacterium Adonisia.</title>
        <authorList>
            <person name="Walter J.M."/>
            <person name="Coutinho F.H."/>
            <person name="Leomil L."/>
            <person name="Hargreaves P.I."/>
            <person name="Campeao M.E."/>
            <person name="Vieira V.V."/>
            <person name="Silva B.S."/>
            <person name="Fistarol G.O."/>
            <person name="Salomon P.S."/>
            <person name="Sawabe T."/>
            <person name="Mino S."/>
            <person name="Hosokawa M."/>
            <person name="Miyashita H."/>
            <person name="Maruyama F."/>
            <person name="van Verk M.C."/>
            <person name="Dutilh B.E."/>
            <person name="Thompson C.C."/>
            <person name="Thompson F.L."/>
        </authorList>
    </citation>
    <scope>NUCLEOTIDE SEQUENCE [LARGE SCALE GENOMIC DNA]</scope>
    <source>
        <strain evidence="2 3">CCMR0081</strain>
    </source>
</reference>
<accession>A0A6M0RK74</accession>
<gene>
    <name evidence="2" type="ORF">DXZ20_11430</name>
</gene>